<organism evidence="1 2">
    <name type="scientific">Arcicella aquatica</name>
    <dbReference type="NCBI Taxonomy" id="217141"/>
    <lineage>
        <taxon>Bacteria</taxon>
        <taxon>Pseudomonadati</taxon>
        <taxon>Bacteroidota</taxon>
        <taxon>Cytophagia</taxon>
        <taxon>Cytophagales</taxon>
        <taxon>Flectobacillaceae</taxon>
        <taxon>Arcicella</taxon>
    </lineage>
</organism>
<reference evidence="1 2" key="1">
    <citation type="submission" date="2023-12" db="EMBL/GenBank/DDBJ databases">
        <title>Novel species of the genus Arcicella isolated from rivers.</title>
        <authorList>
            <person name="Lu H."/>
        </authorList>
    </citation>
    <scope>NUCLEOTIDE SEQUENCE [LARGE SCALE GENOMIC DNA]</scope>
    <source>
        <strain evidence="1 2">LMG 21963</strain>
    </source>
</reference>
<sequence>MNKEKSIQHLLWRAGFGEKPEVITQLGHKSIKKNVKQLLKDAESFEPIYTVDKMDIYSELQMIKKDTTLTTQERIKQLNKMVKEEEGLLNTTWIDKMANSKGVLREKMALFWHGHFACRTPNPLFAQSYLNTIRQHSLGKFSDLLMAVSKEAAMLQFLNNQQNKKRSPNENFAREVMELFTLGRGNYTEHDLKEAARAFTGWEFDRKITGFYFNTKQHDDDTKVVFGKTGNFMGEDIIKMILERKETANFVVTKIYKNFVNEQVDANRVSQLAEEFYKNEYNIADLMETIFNSAWFYEERNVGTHIKSPVELIVGLQRTTGSNLVEKQSLLFVQRVLGQVLLYPPNVAGWAGGKSWIDSSSLLFRMQLPYLMFNNTVIKTVAKSDGDVNTDFQTRKGKKNTLETDMNWEVFSTYFTQQNRETLFDTLEAYFLQVPINEDVKKGLIAKLGKESQPETIKKMMIALMTLPEYQLC</sequence>
<keyword evidence="2" id="KW-1185">Reference proteome</keyword>
<accession>A0ABU5QRY0</accession>
<protein>
    <submittedName>
        <fullName evidence="1">DUF1800 domain-containing protein</fullName>
    </submittedName>
</protein>
<evidence type="ECO:0000313" key="2">
    <source>
        <dbReference type="Proteomes" id="UP001304671"/>
    </source>
</evidence>
<proteinExistence type="predicted"/>
<evidence type="ECO:0000313" key="1">
    <source>
        <dbReference type="EMBL" id="MEA5259842.1"/>
    </source>
</evidence>
<dbReference type="RefSeq" id="WP_323251815.1">
    <property type="nucleotide sequence ID" value="NZ_JAYFUL010000038.1"/>
</dbReference>
<dbReference type="Proteomes" id="UP001304671">
    <property type="component" value="Unassembled WGS sequence"/>
</dbReference>
<name>A0ABU5QRY0_9BACT</name>
<dbReference type="InterPro" id="IPR014917">
    <property type="entry name" value="DUF1800"/>
</dbReference>
<gene>
    <name evidence="1" type="ORF">VB264_18740</name>
</gene>
<comment type="caution">
    <text evidence="1">The sequence shown here is derived from an EMBL/GenBank/DDBJ whole genome shotgun (WGS) entry which is preliminary data.</text>
</comment>
<dbReference type="EMBL" id="JAYFUL010000038">
    <property type="protein sequence ID" value="MEA5259842.1"/>
    <property type="molecule type" value="Genomic_DNA"/>
</dbReference>
<dbReference type="Pfam" id="PF08811">
    <property type="entry name" value="DUF1800"/>
    <property type="match status" value="1"/>
</dbReference>